<reference evidence="7 8" key="1">
    <citation type="submission" date="2024-03" db="EMBL/GenBank/DDBJ databases">
        <title>Ignisphaera cupida sp. nov., a hyperthermophilic hydrolytic archaeon from a hot spring of Kamchatka, and proposal of Ignisphaeraceae fam. nov.</title>
        <authorList>
            <person name="Podosokorskaya O.A."/>
            <person name="Elcheninov A.G."/>
            <person name="Maltseva A.I."/>
            <person name="Zayulina K.S."/>
            <person name="Novikov A."/>
            <person name="Merkel A.Y."/>
        </authorList>
    </citation>
    <scope>NUCLEOTIDE SEQUENCE [LARGE SCALE GENOMIC DNA]</scope>
    <source>
        <strain evidence="7 8">38H-sp</strain>
    </source>
</reference>
<evidence type="ECO:0000259" key="6">
    <source>
        <dbReference type="Pfam" id="PF02826"/>
    </source>
</evidence>
<dbReference type="InterPro" id="IPR029752">
    <property type="entry name" value="D-isomer_DH_CS1"/>
</dbReference>
<dbReference type="EMBL" id="JBCHKQ010000001">
    <property type="protein sequence ID" value="MEM5947679.1"/>
    <property type="molecule type" value="Genomic_DNA"/>
</dbReference>
<dbReference type="InterPro" id="IPR050223">
    <property type="entry name" value="D-isomer_2-hydroxyacid_DH"/>
</dbReference>
<dbReference type="GO" id="GO:0016491">
    <property type="term" value="F:oxidoreductase activity"/>
    <property type="evidence" value="ECO:0007669"/>
    <property type="project" value="UniProtKB-KW"/>
</dbReference>
<name>A0ABU9UAJ7_9SPIR</name>
<comment type="caution">
    <text evidence="7">The sequence shown here is derived from an EMBL/GenBank/DDBJ whole genome shotgun (WGS) entry which is preliminary data.</text>
</comment>
<evidence type="ECO:0000259" key="5">
    <source>
        <dbReference type="Pfam" id="PF00389"/>
    </source>
</evidence>
<evidence type="ECO:0000313" key="7">
    <source>
        <dbReference type="EMBL" id="MEM5947679.1"/>
    </source>
</evidence>
<evidence type="ECO:0000256" key="4">
    <source>
        <dbReference type="RuleBase" id="RU003719"/>
    </source>
</evidence>
<dbReference type="RefSeq" id="WP_420069120.1">
    <property type="nucleotide sequence ID" value="NZ_JBCHKQ010000001.1"/>
</dbReference>
<feature type="domain" description="D-isomer specific 2-hydroxyacid dehydrogenase catalytic" evidence="5">
    <location>
        <begin position="7"/>
        <end position="320"/>
    </location>
</feature>
<dbReference type="Gene3D" id="3.40.50.720">
    <property type="entry name" value="NAD(P)-binding Rossmann-like Domain"/>
    <property type="match status" value="2"/>
</dbReference>
<dbReference type="Pfam" id="PF02826">
    <property type="entry name" value="2-Hacid_dh_C"/>
    <property type="match status" value="1"/>
</dbReference>
<dbReference type="EC" id="1.1.1.-" evidence="7"/>
<dbReference type="InterPro" id="IPR006140">
    <property type="entry name" value="D-isomer_DH_NAD-bd"/>
</dbReference>
<gene>
    <name evidence="7" type="ORF">WKV44_03885</name>
</gene>
<evidence type="ECO:0000256" key="3">
    <source>
        <dbReference type="ARBA" id="ARBA00023027"/>
    </source>
</evidence>
<accession>A0ABU9UAJ7</accession>
<proteinExistence type="inferred from homology"/>
<dbReference type="CDD" id="cd05301">
    <property type="entry name" value="GDH"/>
    <property type="match status" value="1"/>
</dbReference>
<dbReference type="PROSITE" id="PS00671">
    <property type="entry name" value="D_2_HYDROXYACID_DH_3"/>
    <property type="match status" value="1"/>
</dbReference>
<sequence>MSKKWKVYVTRQIPHAGIELLQKECVVLVNPYDRPLTREELLENIKDADGVLCLLTDKIDVEVFDTAKKAKGFANYAVGYDNMDVEEATKRGIPLSNTPGVLTDATADMAWALLFAVARRIVEADKFLRSGSWGGWGPMQFLGADIQGKTLGIVGAGRIGTAMALKSRGFDMQVLYHDEHKNEVMEEKLGAKQVDMDTLLKESDFISIHAPLLPSTRHMFDMQAFKKMKNSAYLINTARGPLINESELATALKSGLIAGAGLDVYEFEPKVTEDLLSLNNVVLCPHIASATTTARTNMALIAARNLLAMLKGEKAPQCINPKVYGDN</sequence>
<dbReference type="Pfam" id="PF00389">
    <property type="entry name" value="2-Hacid_dh"/>
    <property type="match status" value="1"/>
</dbReference>
<dbReference type="InterPro" id="IPR006139">
    <property type="entry name" value="D-isomer_2_OHA_DH_cat_dom"/>
</dbReference>
<evidence type="ECO:0000256" key="2">
    <source>
        <dbReference type="ARBA" id="ARBA00023002"/>
    </source>
</evidence>
<dbReference type="InterPro" id="IPR036291">
    <property type="entry name" value="NAD(P)-bd_dom_sf"/>
</dbReference>
<dbReference type="SUPFAM" id="SSF51735">
    <property type="entry name" value="NAD(P)-binding Rossmann-fold domains"/>
    <property type="match status" value="1"/>
</dbReference>
<dbReference type="Proteomes" id="UP001466331">
    <property type="component" value="Unassembled WGS sequence"/>
</dbReference>
<dbReference type="PROSITE" id="PS00670">
    <property type="entry name" value="D_2_HYDROXYACID_DH_2"/>
    <property type="match status" value="1"/>
</dbReference>
<keyword evidence="3" id="KW-0520">NAD</keyword>
<evidence type="ECO:0000313" key="8">
    <source>
        <dbReference type="Proteomes" id="UP001466331"/>
    </source>
</evidence>
<keyword evidence="8" id="KW-1185">Reference proteome</keyword>
<dbReference type="PANTHER" id="PTHR10996">
    <property type="entry name" value="2-HYDROXYACID DEHYDROGENASE-RELATED"/>
    <property type="match status" value="1"/>
</dbReference>
<protein>
    <submittedName>
        <fullName evidence="7">D-glycerate dehydrogenase</fullName>
        <ecNumber evidence="7">1.1.1.-</ecNumber>
    </submittedName>
</protein>
<dbReference type="InterPro" id="IPR029753">
    <property type="entry name" value="D-isomer_DH_CS"/>
</dbReference>
<dbReference type="SUPFAM" id="SSF52283">
    <property type="entry name" value="Formate/glycerate dehydrogenase catalytic domain-like"/>
    <property type="match status" value="1"/>
</dbReference>
<comment type="similarity">
    <text evidence="1 4">Belongs to the D-isomer specific 2-hydroxyacid dehydrogenase family.</text>
</comment>
<keyword evidence="2 4" id="KW-0560">Oxidoreductase</keyword>
<dbReference type="PANTHER" id="PTHR10996:SF178">
    <property type="entry name" value="2-HYDROXYACID DEHYDROGENASE YGL185C-RELATED"/>
    <property type="match status" value="1"/>
</dbReference>
<dbReference type="PROSITE" id="PS00065">
    <property type="entry name" value="D_2_HYDROXYACID_DH_1"/>
    <property type="match status" value="1"/>
</dbReference>
<evidence type="ECO:0000256" key="1">
    <source>
        <dbReference type="ARBA" id="ARBA00005854"/>
    </source>
</evidence>
<feature type="domain" description="D-isomer specific 2-hydroxyacid dehydrogenase NAD-binding" evidence="6">
    <location>
        <begin position="112"/>
        <end position="288"/>
    </location>
</feature>
<organism evidence="7 8">
    <name type="scientific">Rarispira pelagica</name>
    <dbReference type="NCBI Taxonomy" id="3141764"/>
    <lineage>
        <taxon>Bacteria</taxon>
        <taxon>Pseudomonadati</taxon>
        <taxon>Spirochaetota</taxon>
        <taxon>Spirochaetia</taxon>
        <taxon>Winmispirales</taxon>
        <taxon>Winmispiraceae</taxon>
        <taxon>Rarispira</taxon>
    </lineage>
</organism>